<keyword evidence="2" id="KW-1185">Reference proteome</keyword>
<protein>
    <submittedName>
        <fullName evidence="1">Uncharacterized protein</fullName>
    </submittedName>
</protein>
<dbReference type="EMBL" id="CAWUPB010000913">
    <property type="protein sequence ID" value="CAK7332385.1"/>
    <property type="molecule type" value="Genomic_DNA"/>
</dbReference>
<dbReference type="AlphaFoldDB" id="A0AAV1RF16"/>
<sequence>MNERNEVGQLEEQQDEITKCKGYASMLYMLVSGTTDFRASTRWVDEASFVRNLLTRKTTLSWAGFNLMAQTMQQSVRFGVDIWVSYTEMDIQIHGQLVSRNDFDIFKDDTLVKCKKMANLIDMWAKLRRD</sequence>
<gene>
    <name evidence="1" type="ORF">DCAF_LOCUS8953</name>
</gene>
<reference evidence="1 2" key="1">
    <citation type="submission" date="2024-01" db="EMBL/GenBank/DDBJ databases">
        <authorList>
            <person name="Waweru B."/>
        </authorList>
    </citation>
    <scope>NUCLEOTIDE SEQUENCE [LARGE SCALE GENOMIC DNA]</scope>
</reference>
<organism evidence="1 2">
    <name type="scientific">Dovyalis caffra</name>
    <dbReference type="NCBI Taxonomy" id="77055"/>
    <lineage>
        <taxon>Eukaryota</taxon>
        <taxon>Viridiplantae</taxon>
        <taxon>Streptophyta</taxon>
        <taxon>Embryophyta</taxon>
        <taxon>Tracheophyta</taxon>
        <taxon>Spermatophyta</taxon>
        <taxon>Magnoliopsida</taxon>
        <taxon>eudicotyledons</taxon>
        <taxon>Gunneridae</taxon>
        <taxon>Pentapetalae</taxon>
        <taxon>rosids</taxon>
        <taxon>fabids</taxon>
        <taxon>Malpighiales</taxon>
        <taxon>Salicaceae</taxon>
        <taxon>Flacourtieae</taxon>
        <taxon>Dovyalis</taxon>
    </lineage>
</organism>
<name>A0AAV1RF16_9ROSI</name>
<accession>A0AAV1RF16</accession>
<proteinExistence type="predicted"/>
<evidence type="ECO:0000313" key="2">
    <source>
        <dbReference type="Proteomes" id="UP001314170"/>
    </source>
</evidence>
<dbReference type="Proteomes" id="UP001314170">
    <property type="component" value="Unassembled WGS sequence"/>
</dbReference>
<comment type="caution">
    <text evidence="1">The sequence shown here is derived from an EMBL/GenBank/DDBJ whole genome shotgun (WGS) entry which is preliminary data.</text>
</comment>
<evidence type="ECO:0000313" key="1">
    <source>
        <dbReference type="EMBL" id="CAK7332385.1"/>
    </source>
</evidence>